<name>W7U6U1_9STRA</name>
<dbReference type="Proteomes" id="UP000019335">
    <property type="component" value="Chromosome 4"/>
</dbReference>
<proteinExistence type="predicted"/>
<accession>W7U6U1</accession>
<keyword evidence="2" id="KW-0472">Membrane</keyword>
<feature type="transmembrane region" description="Helical" evidence="2">
    <location>
        <begin position="392"/>
        <end position="410"/>
    </location>
</feature>
<evidence type="ECO:0000313" key="4">
    <source>
        <dbReference type="Proteomes" id="UP000019335"/>
    </source>
</evidence>
<organism evidence="3 4">
    <name type="scientific">Nannochloropsis gaditana</name>
    <dbReference type="NCBI Taxonomy" id="72520"/>
    <lineage>
        <taxon>Eukaryota</taxon>
        <taxon>Sar</taxon>
        <taxon>Stramenopiles</taxon>
        <taxon>Ochrophyta</taxon>
        <taxon>Eustigmatophyceae</taxon>
        <taxon>Eustigmatales</taxon>
        <taxon>Monodopsidaceae</taxon>
        <taxon>Nannochloropsis</taxon>
    </lineage>
</organism>
<dbReference type="EMBL" id="AZIL01000279">
    <property type="protein sequence ID" value="EWM28524.1"/>
    <property type="molecule type" value="Genomic_DNA"/>
</dbReference>
<evidence type="ECO:0000256" key="2">
    <source>
        <dbReference type="SAM" id="Phobius"/>
    </source>
</evidence>
<keyword evidence="4" id="KW-1185">Reference proteome</keyword>
<evidence type="ECO:0000256" key="1">
    <source>
        <dbReference type="SAM" id="MobiDB-lite"/>
    </source>
</evidence>
<dbReference type="OrthoDB" id="10399116at2759"/>
<feature type="compositionally biased region" description="Basic and acidic residues" evidence="1">
    <location>
        <begin position="321"/>
        <end position="336"/>
    </location>
</feature>
<feature type="region of interest" description="Disordered" evidence="1">
    <location>
        <begin position="245"/>
        <end position="294"/>
    </location>
</feature>
<feature type="compositionally biased region" description="Low complexity" evidence="1">
    <location>
        <begin position="285"/>
        <end position="294"/>
    </location>
</feature>
<reference evidence="3 4" key="1">
    <citation type="journal article" date="2014" name="Mol. Plant">
        <title>Chromosome Scale Genome Assembly and Transcriptome Profiling of Nannochloropsis gaditana in Nitrogen Depletion.</title>
        <authorList>
            <person name="Corteggiani Carpinelli E."/>
            <person name="Telatin A."/>
            <person name="Vitulo N."/>
            <person name="Forcato C."/>
            <person name="D'Angelo M."/>
            <person name="Schiavon R."/>
            <person name="Vezzi A."/>
            <person name="Giacometti G.M."/>
            <person name="Morosinotto T."/>
            <person name="Valle G."/>
        </authorList>
    </citation>
    <scope>NUCLEOTIDE SEQUENCE [LARGE SCALE GENOMIC DNA]</scope>
    <source>
        <strain evidence="3 4">B-31</strain>
    </source>
</reference>
<keyword evidence="2" id="KW-0812">Transmembrane</keyword>
<sequence>MDDGAFEAFASCRFGDAARLAAAELASQGKEQLDRKEDSPFSMNARDESTFLPCAPWNWEGDGRTDERRILIRLEEHCRRQDFPGESETAESELIVRSRLCAFLAQRFILVAMLSILLQCAFELKEEEQERLFIKHYTTQKNIPLPVALIWLRVCLTKGRFWNEAVRRAVTQLLAALHTEIHLMLPNGINGTKSPSKVSEFSHPLEGHAQPALTRVRSDSYLEDGVRQALVDACRAAIKRQRILMRQNARGNGKRGETQSLKHSTHPAPSTFPASCKRGNPPSSPQSSSGDVWSQSLSDRVLNAFGIKREDVDQQNSPFQEDSHRTRTSDEGDRCPSTHRATGGRAGQSWKHEQDGETCPDSNSGNSCILSRPLFVLQGGRIMRRMITSSPYQVLISVLGFVIIVLGYSIRRGLRLGNRPFKRFITRVLQRAVVILWLVGGKREA</sequence>
<gene>
    <name evidence="3" type="ORF">Naga_100009g38</name>
</gene>
<protein>
    <recommendedName>
        <fullName evidence="5">Transmembrane protein</fullName>
    </recommendedName>
</protein>
<dbReference type="AlphaFoldDB" id="W7U6U1"/>
<keyword evidence="2" id="KW-1133">Transmembrane helix</keyword>
<feature type="region of interest" description="Disordered" evidence="1">
    <location>
        <begin position="307"/>
        <end position="363"/>
    </location>
</feature>
<comment type="caution">
    <text evidence="3">The sequence shown here is derived from an EMBL/GenBank/DDBJ whole genome shotgun (WGS) entry which is preliminary data.</text>
</comment>
<evidence type="ECO:0000313" key="3">
    <source>
        <dbReference type="EMBL" id="EWM28524.1"/>
    </source>
</evidence>
<evidence type="ECO:0008006" key="5">
    <source>
        <dbReference type="Google" id="ProtNLM"/>
    </source>
</evidence>